<proteinExistence type="predicted"/>
<reference evidence="2" key="1">
    <citation type="submission" date="2020-08" db="EMBL/GenBank/DDBJ databases">
        <title>Multicomponent nature underlies the extraordinary mechanical properties of spider dragline silk.</title>
        <authorList>
            <person name="Kono N."/>
            <person name="Nakamura H."/>
            <person name="Mori M."/>
            <person name="Yoshida Y."/>
            <person name="Ohtoshi R."/>
            <person name="Malay A.D."/>
            <person name="Moran D.A.P."/>
            <person name="Tomita M."/>
            <person name="Numata K."/>
            <person name="Arakawa K."/>
        </authorList>
    </citation>
    <scope>NUCLEOTIDE SEQUENCE</scope>
</reference>
<accession>A0A8X6MDY7</accession>
<dbReference type="EMBL" id="BMAV01025791">
    <property type="protein sequence ID" value="GFS44782.1"/>
    <property type="molecule type" value="Genomic_DNA"/>
</dbReference>
<organism evidence="2 3">
    <name type="scientific">Trichonephila inaurata madagascariensis</name>
    <dbReference type="NCBI Taxonomy" id="2747483"/>
    <lineage>
        <taxon>Eukaryota</taxon>
        <taxon>Metazoa</taxon>
        <taxon>Ecdysozoa</taxon>
        <taxon>Arthropoda</taxon>
        <taxon>Chelicerata</taxon>
        <taxon>Arachnida</taxon>
        <taxon>Araneae</taxon>
        <taxon>Araneomorphae</taxon>
        <taxon>Entelegynae</taxon>
        <taxon>Araneoidea</taxon>
        <taxon>Nephilidae</taxon>
        <taxon>Trichonephila</taxon>
        <taxon>Trichonephila inaurata</taxon>
    </lineage>
</organism>
<keyword evidence="3" id="KW-1185">Reference proteome</keyword>
<evidence type="ECO:0000256" key="1">
    <source>
        <dbReference type="SAM" id="MobiDB-lite"/>
    </source>
</evidence>
<sequence>MERSLSSVIPLILREFIVALRCSVMRTNFLMSVVISWSRWQLGSRGVPGRVELLDEGNAINPFIVVLSSSSKPCCKIGIKIDEGVRSKRLSPYSFCSEKSYRYDGNLYYLGLLLKQFAFQVLKQQVVFAPVRVLYENRSQVHAGGVIHQQDETILDPSPSITPNDPRPASPLTLSDDQVPAFPLTIPDDPNPEMKNPH</sequence>
<dbReference type="AlphaFoldDB" id="A0A8X6MDY7"/>
<dbReference type="Proteomes" id="UP000886998">
    <property type="component" value="Unassembled WGS sequence"/>
</dbReference>
<evidence type="ECO:0000313" key="3">
    <source>
        <dbReference type="Proteomes" id="UP000886998"/>
    </source>
</evidence>
<protein>
    <submittedName>
        <fullName evidence="2">Uncharacterized protein</fullName>
    </submittedName>
</protein>
<gene>
    <name evidence="2" type="ORF">TNIN_151951</name>
</gene>
<evidence type="ECO:0000313" key="2">
    <source>
        <dbReference type="EMBL" id="GFS44782.1"/>
    </source>
</evidence>
<comment type="caution">
    <text evidence="2">The sequence shown here is derived from an EMBL/GenBank/DDBJ whole genome shotgun (WGS) entry which is preliminary data.</text>
</comment>
<feature type="region of interest" description="Disordered" evidence="1">
    <location>
        <begin position="146"/>
        <end position="198"/>
    </location>
</feature>
<name>A0A8X6MDY7_9ARAC</name>